<feature type="region of interest" description="Disordered" evidence="3">
    <location>
        <begin position="1"/>
        <end position="26"/>
    </location>
</feature>
<dbReference type="RefSeq" id="WP_094839934.1">
    <property type="nucleotide sequence ID" value="NZ_NEVS01000001.1"/>
</dbReference>
<keyword evidence="6" id="KW-1185">Reference proteome</keyword>
<evidence type="ECO:0000256" key="3">
    <source>
        <dbReference type="SAM" id="MobiDB-lite"/>
    </source>
</evidence>
<organism evidence="5 6">
    <name type="scientific">Bordetella genomosp. 11</name>
    <dbReference type="NCBI Taxonomy" id="1416808"/>
    <lineage>
        <taxon>Bacteria</taxon>
        <taxon>Pseudomonadati</taxon>
        <taxon>Pseudomonadota</taxon>
        <taxon>Betaproteobacteria</taxon>
        <taxon>Burkholderiales</taxon>
        <taxon>Alcaligenaceae</taxon>
        <taxon>Bordetella</taxon>
    </lineage>
</organism>
<proteinExistence type="predicted"/>
<dbReference type="PANTHER" id="PTHR11908">
    <property type="entry name" value="XANTHINE DEHYDROGENASE"/>
    <property type="match status" value="1"/>
</dbReference>
<dbReference type="Pfam" id="PF20256">
    <property type="entry name" value="MoCoBD_2"/>
    <property type="match status" value="1"/>
</dbReference>
<evidence type="ECO:0000259" key="4">
    <source>
        <dbReference type="SMART" id="SM01008"/>
    </source>
</evidence>
<evidence type="ECO:0000313" key="6">
    <source>
        <dbReference type="Proteomes" id="UP000215767"/>
    </source>
</evidence>
<dbReference type="OrthoDB" id="221297at2"/>
<dbReference type="InterPro" id="IPR008274">
    <property type="entry name" value="AldOxase/xan_DH_MoCoBD1"/>
</dbReference>
<dbReference type="InterPro" id="IPR016208">
    <property type="entry name" value="Ald_Oxase/xanthine_DH-like"/>
</dbReference>
<dbReference type="PANTHER" id="PTHR11908:SF132">
    <property type="entry name" value="ALDEHYDE OXIDASE 1-RELATED"/>
    <property type="match status" value="1"/>
</dbReference>
<keyword evidence="1" id="KW-0500">Molybdenum</keyword>
<name>A0A261UXX5_9BORD</name>
<evidence type="ECO:0000313" key="5">
    <source>
        <dbReference type="EMBL" id="OZI66734.1"/>
    </source>
</evidence>
<dbReference type="SUPFAM" id="SSF56003">
    <property type="entry name" value="Molybdenum cofactor-binding domain"/>
    <property type="match status" value="1"/>
</dbReference>
<dbReference type="AlphaFoldDB" id="A0A261UXX5"/>
<dbReference type="GO" id="GO:0005506">
    <property type="term" value="F:iron ion binding"/>
    <property type="evidence" value="ECO:0007669"/>
    <property type="project" value="InterPro"/>
</dbReference>
<evidence type="ECO:0000256" key="2">
    <source>
        <dbReference type="ARBA" id="ARBA00023002"/>
    </source>
</evidence>
<dbReference type="Pfam" id="PF02738">
    <property type="entry name" value="MoCoBD_1"/>
    <property type="match status" value="1"/>
</dbReference>
<dbReference type="EMBL" id="NEVS01000001">
    <property type="protein sequence ID" value="OZI66734.1"/>
    <property type="molecule type" value="Genomic_DNA"/>
</dbReference>
<dbReference type="GO" id="GO:0016491">
    <property type="term" value="F:oxidoreductase activity"/>
    <property type="evidence" value="ECO:0007669"/>
    <property type="project" value="UniProtKB-KW"/>
</dbReference>
<accession>A0A261UXX5</accession>
<sequence length="798" mass="84613">MSPPDSPRGDFPIAKDDPAAGHQHAAGKTFGRSVKRLEDHALLTGTARFVDDIQAPGMLHAAFVRSSHAHAAIRGIDTAAAAAAPGVHAVFTLEDLRPYLATTDLVTALPSPSFRMSLHRPVLAHTEAAYVGEAIAVVIAEDRYLAEDAAALVEVDADPLPVVGDCRTALDEGAPTVHSSAPHNLVAEFDLSYGDVDAAFDAAPHVFGESLAQHRGGSHSIECRGVVARYEPLDDVLTVWSSTQTPLPARQILCDLLGRGPDQVRVVVPDVGGGFGPKLVFYPEEAVTAVAALILRRPVKWIEDRREHFTATTQERDQIWDVEIAVDDEARILGVRGTLLHDHGAYNVRGTNVPYGAAAAMTLAYRVPVYRLDIKCVATNRVPVTPVRGAGQPQGVFAMERLLDRVARELRLDRAEVRRRNLVPAELMPYPTPMKTRGGMQVVLDSGDYPRCQAMALERAGWASFAGRQAVARAQGKRLGIGVANSVEGTGRGPYEQIKVHVGTTGAIHVYSAAAAMGQSTRTMLAQVVAEQLGGDMDNIMVVAGDSANGTLGFGGFNSRQAVMAGSSAHKAALEVRRQVLEVAATVMQLPVADLDIEGREVVAKNAQARRTLAELARAAAGMPGFLMPGPGPAMQAMEHVVINDMAYGNATAVAEVEVDAETGEVKLRNIVFSHDCGRVIHPKVVEGQLLGGIAHGVGNALFEKMAFDENGQPLTTNLAEYLLVTATEMPPIALAHMESPTPLNALGIKGVGEAGVLPMAAAIASAVEHALEDCGVRITQVPISPVELLAAIEAARQ</sequence>
<dbReference type="Pfam" id="PF01315">
    <property type="entry name" value="Ald_Xan_dh_C"/>
    <property type="match status" value="1"/>
</dbReference>
<dbReference type="SUPFAM" id="SSF54665">
    <property type="entry name" value="CO dehydrogenase molybdoprotein N-domain-like"/>
    <property type="match status" value="1"/>
</dbReference>
<dbReference type="Proteomes" id="UP000215767">
    <property type="component" value="Unassembled WGS sequence"/>
</dbReference>
<dbReference type="Gene3D" id="3.30.365.10">
    <property type="entry name" value="Aldehyde oxidase/xanthine dehydrogenase, molybdopterin binding domain"/>
    <property type="match status" value="4"/>
</dbReference>
<protein>
    <recommendedName>
        <fullName evidence="4">Aldehyde oxidase/xanthine dehydrogenase a/b hammerhead domain-containing protein</fullName>
    </recommendedName>
</protein>
<dbReference type="Gene3D" id="3.90.1170.50">
    <property type="entry name" value="Aldehyde oxidase/xanthine dehydrogenase, a/b hammerhead"/>
    <property type="match status" value="1"/>
</dbReference>
<feature type="domain" description="Aldehyde oxidase/xanthine dehydrogenase a/b hammerhead" evidence="4">
    <location>
        <begin position="44"/>
        <end position="161"/>
    </location>
</feature>
<dbReference type="InterPro" id="IPR036856">
    <property type="entry name" value="Ald_Oxase/Xan_DH_a/b_sf"/>
</dbReference>
<keyword evidence="2" id="KW-0560">Oxidoreductase</keyword>
<comment type="caution">
    <text evidence="5">The sequence shown here is derived from an EMBL/GenBank/DDBJ whole genome shotgun (WGS) entry which is preliminary data.</text>
</comment>
<reference evidence="6" key="1">
    <citation type="submission" date="2017-05" db="EMBL/GenBank/DDBJ databases">
        <title>Complete and WGS of Bordetella genogroups.</title>
        <authorList>
            <person name="Spilker T."/>
            <person name="Lipuma J."/>
        </authorList>
    </citation>
    <scope>NUCLEOTIDE SEQUENCE [LARGE SCALE GENOMIC DNA]</scope>
    <source>
        <strain evidence="6">AU8856</strain>
    </source>
</reference>
<gene>
    <name evidence="5" type="ORF">CAL28_03140</name>
</gene>
<dbReference type="SMART" id="SM01008">
    <property type="entry name" value="Ald_Xan_dh_C"/>
    <property type="match status" value="1"/>
</dbReference>
<dbReference type="InterPro" id="IPR046867">
    <property type="entry name" value="AldOxase/xan_DH_MoCoBD2"/>
</dbReference>
<dbReference type="InterPro" id="IPR037165">
    <property type="entry name" value="AldOxase/xan_DH_Mopterin-bd_sf"/>
</dbReference>
<evidence type="ECO:0000256" key="1">
    <source>
        <dbReference type="ARBA" id="ARBA00022505"/>
    </source>
</evidence>
<dbReference type="InterPro" id="IPR000674">
    <property type="entry name" value="Ald_Oxase/Xan_DH_a/b"/>
</dbReference>